<name>A0ABY9Y6N1_9FLAO</name>
<gene>
    <name evidence="3" type="ORF">RHP49_06530</name>
</gene>
<evidence type="ECO:0000313" key="3">
    <source>
        <dbReference type="EMBL" id="WNH13907.1"/>
    </source>
</evidence>
<organism evidence="3 4">
    <name type="scientific">Thalassobellus suaedae</name>
    <dbReference type="NCBI Taxonomy" id="3074124"/>
    <lineage>
        <taxon>Bacteria</taxon>
        <taxon>Pseudomonadati</taxon>
        <taxon>Bacteroidota</taxon>
        <taxon>Flavobacteriia</taxon>
        <taxon>Flavobacteriales</taxon>
        <taxon>Flavobacteriaceae</taxon>
        <taxon>Thalassobellus</taxon>
    </lineage>
</organism>
<protein>
    <submittedName>
        <fullName evidence="3">ThuA domain-containing protein</fullName>
    </submittedName>
</protein>
<feature type="chain" id="PRO_5047549720" evidence="1">
    <location>
        <begin position="19"/>
        <end position="234"/>
    </location>
</feature>
<evidence type="ECO:0000256" key="1">
    <source>
        <dbReference type="SAM" id="SignalP"/>
    </source>
</evidence>
<feature type="domain" description="ThuA-like" evidence="2">
    <location>
        <begin position="22"/>
        <end position="231"/>
    </location>
</feature>
<reference evidence="3 4" key="1">
    <citation type="submission" date="2023-09" db="EMBL/GenBank/DDBJ databases">
        <title>Thalassobella suaedae gen. nov., sp. nov., a marine bacterium of the family Flavobacteriaceae isolated from a halophyte Suaeda japonica.</title>
        <authorList>
            <person name="Lee S.Y."/>
            <person name="Hwang C.Y."/>
        </authorList>
    </citation>
    <scope>NUCLEOTIDE SEQUENCE [LARGE SCALE GENOMIC DNA]</scope>
    <source>
        <strain evidence="3 4">HL-DH10</strain>
    </source>
</reference>
<dbReference type="Gene3D" id="3.40.50.880">
    <property type="match status" value="1"/>
</dbReference>
<proteinExistence type="predicted"/>
<accession>A0ABY9Y6N1</accession>
<dbReference type="InterPro" id="IPR029062">
    <property type="entry name" value="Class_I_gatase-like"/>
</dbReference>
<dbReference type="SUPFAM" id="SSF52317">
    <property type="entry name" value="Class I glutamine amidotransferase-like"/>
    <property type="match status" value="1"/>
</dbReference>
<evidence type="ECO:0000313" key="4">
    <source>
        <dbReference type="Proteomes" id="UP001303407"/>
    </source>
</evidence>
<dbReference type="PANTHER" id="PTHR40469:SF2">
    <property type="entry name" value="GALACTOSE-BINDING DOMAIN-LIKE SUPERFAMILY PROTEIN"/>
    <property type="match status" value="1"/>
</dbReference>
<feature type="signal peptide" evidence="1">
    <location>
        <begin position="1"/>
        <end position="18"/>
    </location>
</feature>
<evidence type="ECO:0000259" key="2">
    <source>
        <dbReference type="Pfam" id="PF06283"/>
    </source>
</evidence>
<dbReference type="EMBL" id="CP134536">
    <property type="protein sequence ID" value="WNH13907.1"/>
    <property type="molecule type" value="Genomic_DNA"/>
</dbReference>
<keyword evidence="4" id="KW-1185">Reference proteome</keyword>
<sequence length="234" mass="26764">MKLSLILWVALLSSFCYATESVLVFTKTEGFRHKSIESGVQTINLLGVENDFEVTHTENAKVFTKDNLKQYGLVIFLNTTGDVLNEDQQKAFENYIKSGGSFMGIHAASDTEFEWAWFGKLVGAYFLNHPEKCEATINRVNKKHQSTKHLPKHWIRYDEWYNFKSISDAIHVLLTLDESSYKGGKNGEFHPIAWCQEFDGGKMFYTALGHTKESYSEPAFKQHILGGILYCLNR</sequence>
<dbReference type="PANTHER" id="PTHR40469">
    <property type="entry name" value="SECRETED GLYCOSYL HYDROLASE"/>
    <property type="match status" value="1"/>
</dbReference>
<keyword evidence="1" id="KW-0732">Signal</keyword>
<dbReference type="InterPro" id="IPR029010">
    <property type="entry name" value="ThuA-like"/>
</dbReference>
<dbReference type="Proteomes" id="UP001303407">
    <property type="component" value="Chromosome"/>
</dbReference>
<dbReference type="RefSeq" id="WP_415863899.1">
    <property type="nucleotide sequence ID" value="NZ_CP134536.1"/>
</dbReference>
<dbReference type="Pfam" id="PF06283">
    <property type="entry name" value="ThuA"/>
    <property type="match status" value="1"/>
</dbReference>